<feature type="chain" id="PRO_5005189113" description="RxLR effector protein" evidence="2">
    <location>
        <begin position="27"/>
        <end position="222"/>
    </location>
</feature>
<evidence type="ECO:0000313" key="4">
    <source>
        <dbReference type="Proteomes" id="UP000041254"/>
    </source>
</evidence>
<sequence>MKVPFSMRLIVLLATLASAAFRVARAGRSHAVVLQPKEGPSAAADEALNDTAAGLAESADTANTTAADSTSEGDDVAAKSTDYDDDSKISDKVPEPRDALPVGTKEGYIEDDRRPSEARITPFGGISTALSSLKQPENQRALKTMLKGPVASTAALNETAATDSNETSPVPKIQKPRRGVLGTGFLQPIKETESFIDSGHAHAQSDNIYAFMYLYVCGFLSL</sequence>
<organism evidence="3 4">
    <name type="scientific">Vitrella brassicaformis (strain CCMP3155)</name>
    <dbReference type="NCBI Taxonomy" id="1169540"/>
    <lineage>
        <taxon>Eukaryota</taxon>
        <taxon>Sar</taxon>
        <taxon>Alveolata</taxon>
        <taxon>Colpodellida</taxon>
        <taxon>Vitrellaceae</taxon>
        <taxon>Vitrella</taxon>
    </lineage>
</organism>
<dbReference type="VEuPathDB" id="CryptoDB:Vbra_5777"/>
<dbReference type="EMBL" id="CDMY01000412">
    <property type="protein sequence ID" value="CEM11259.1"/>
    <property type="molecule type" value="Genomic_DNA"/>
</dbReference>
<dbReference type="AlphaFoldDB" id="A0A0G4FDE5"/>
<reference evidence="3 4" key="1">
    <citation type="submission" date="2014-11" db="EMBL/GenBank/DDBJ databases">
        <authorList>
            <person name="Zhu J."/>
            <person name="Qi W."/>
            <person name="Song R."/>
        </authorList>
    </citation>
    <scope>NUCLEOTIDE SEQUENCE [LARGE SCALE GENOMIC DNA]</scope>
</reference>
<feature type="compositionally biased region" description="Basic and acidic residues" evidence="1">
    <location>
        <begin position="86"/>
        <end position="98"/>
    </location>
</feature>
<feature type="region of interest" description="Disordered" evidence="1">
    <location>
        <begin position="58"/>
        <end position="122"/>
    </location>
</feature>
<accession>A0A0G4FDE5</accession>
<dbReference type="InParanoid" id="A0A0G4FDE5"/>
<name>A0A0G4FDE5_VITBC</name>
<evidence type="ECO:0000256" key="1">
    <source>
        <dbReference type="SAM" id="MobiDB-lite"/>
    </source>
</evidence>
<dbReference type="Proteomes" id="UP000041254">
    <property type="component" value="Unassembled WGS sequence"/>
</dbReference>
<protein>
    <recommendedName>
        <fullName evidence="5">RxLR effector protein</fullName>
    </recommendedName>
</protein>
<feature type="compositionally biased region" description="Polar residues" evidence="1">
    <location>
        <begin position="157"/>
        <end position="168"/>
    </location>
</feature>
<proteinExistence type="predicted"/>
<feature type="signal peptide" evidence="2">
    <location>
        <begin position="1"/>
        <end position="26"/>
    </location>
</feature>
<feature type="compositionally biased region" description="Low complexity" evidence="1">
    <location>
        <begin position="58"/>
        <end position="70"/>
    </location>
</feature>
<keyword evidence="2" id="KW-0732">Signal</keyword>
<evidence type="ECO:0000256" key="2">
    <source>
        <dbReference type="SAM" id="SignalP"/>
    </source>
</evidence>
<evidence type="ECO:0008006" key="5">
    <source>
        <dbReference type="Google" id="ProtNLM"/>
    </source>
</evidence>
<gene>
    <name evidence="3" type="ORF">Vbra_5777</name>
</gene>
<feature type="compositionally biased region" description="Basic and acidic residues" evidence="1">
    <location>
        <begin position="107"/>
        <end position="117"/>
    </location>
</feature>
<feature type="region of interest" description="Disordered" evidence="1">
    <location>
        <begin position="157"/>
        <end position="177"/>
    </location>
</feature>
<evidence type="ECO:0000313" key="3">
    <source>
        <dbReference type="EMBL" id="CEM11259.1"/>
    </source>
</evidence>
<keyword evidence="4" id="KW-1185">Reference proteome</keyword>